<evidence type="ECO:0000313" key="2">
    <source>
        <dbReference type="EMBL" id="KAH9305422.1"/>
    </source>
</evidence>
<organism evidence="2 3">
    <name type="scientific">Taxus chinensis</name>
    <name type="common">Chinese yew</name>
    <name type="synonym">Taxus wallichiana var. chinensis</name>
    <dbReference type="NCBI Taxonomy" id="29808"/>
    <lineage>
        <taxon>Eukaryota</taxon>
        <taxon>Viridiplantae</taxon>
        <taxon>Streptophyta</taxon>
        <taxon>Embryophyta</taxon>
        <taxon>Tracheophyta</taxon>
        <taxon>Spermatophyta</taxon>
        <taxon>Pinopsida</taxon>
        <taxon>Pinidae</taxon>
        <taxon>Conifers II</taxon>
        <taxon>Cupressales</taxon>
        <taxon>Taxaceae</taxon>
        <taxon>Taxus</taxon>
    </lineage>
</organism>
<name>A0AA38KUU5_TAXCH</name>
<feature type="transmembrane region" description="Helical" evidence="1">
    <location>
        <begin position="88"/>
        <end position="108"/>
    </location>
</feature>
<evidence type="ECO:0000313" key="3">
    <source>
        <dbReference type="Proteomes" id="UP000824469"/>
    </source>
</evidence>
<keyword evidence="1" id="KW-0472">Membrane</keyword>
<feature type="non-terminal residue" evidence="2">
    <location>
        <position position="1"/>
    </location>
</feature>
<dbReference type="OMA" id="HILGRFM"/>
<keyword evidence="1" id="KW-1133">Transmembrane helix</keyword>
<keyword evidence="3" id="KW-1185">Reference proteome</keyword>
<proteinExistence type="predicted"/>
<comment type="caution">
    <text evidence="2">The sequence shown here is derived from an EMBL/GenBank/DDBJ whole genome shotgun (WGS) entry which is preliminary data.</text>
</comment>
<dbReference type="Proteomes" id="UP000824469">
    <property type="component" value="Unassembled WGS sequence"/>
</dbReference>
<feature type="transmembrane region" description="Helical" evidence="1">
    <location>
        <begin position="120"/>
        <end position="138"/>
    </location>
</feature>
<keyword evidence="1" id="KW-0812">Transmembrane</keyword>
<dbReference type="AlphaFoldDB" id="A0AA38KUU5"/>
<reference evidence="2 3" key="1">
    <citation type="journal article" date="2021" name="Nat. Plants">
        <title>The Taxus genome provides insights into paclitaxel biosynthesis.</title>
        <authorList>
            <person name="Xiong X."/>
            <person name="Gou J."/>
            <person name="Liao Q."/>
            <person name="Li Y."/>
            <person name="Zhou Q."/>
            <person name="Bi G."/>
            <person name="Li C."/>
            <person name="Du R."/>
            <person name="Wang X."/>
            <person name="Sun T."/>
            <person name="Guo L."/>
            <person name="Liang H."/>
            <person name="Lu P."/>
            <person name="Wu Y."/>
            <person name="Zhang Z."/>
            <person name="Ro D.K."/>
            <person name="Shang Y."/>
            <person name="Huang S."/>
            <person name="Yan J."/>
        </authorList>
    </citation>
    <scope>NUCLEOTIDE SEQUENCE [LARGE SCALE GENOMIC DNA]</scope>
    <source>
        <strain evidence="2">Ta-2019</strain>
    </source>
</reference>
<protein>
    <submittedName>
        <fullName evidence="2">Uncharacterized protein</fullName>
    </submittedName>
</protein>
<feature type="non-terminal residue" evidence="2">
    <location>
        <position position="146"/>
    </location>
</feature>
<dbReference type="PANTHER" id="PTHR47513:SF1">
    <property type="entry name" value="OS07G0283200 PROTEIN"/>
    <property type="match status" value="1"/>
</dbReference>
<gene>
    <name evidence="2" type="ORF">KI387_009826</name>
</gene>
<dbReference type="EMBL" id="JAHRHJ020000008">
    <property type="protein sequence ID" value="KAH9305422.1"/>
    <property type="molecule type" value="Genomic_DNA"/>
</dbReference>
<feature type="transmembrane region" description="Helical" evidence="1">
    <location>
        <begin position="55"/>
        <end position="76"/>
    </location>
</feature>
<accession>A0AA38KUU5</accession>
<sequence>QENGGMSVKGRMLQRKQHFGSTAYGHAPLQAIHILGRFMRLWSVYATYHFLTQSGVSIIVFMFICLLSSTMIFLALQRPWKGRPLSTSQVVPSVINGGITALYFLLWGKGLESCGPVRTVLAEYAGAMLGVLSAFLYGRGGQIWKK</sequence>
<dbReference type="PANTHER" id="PTHR47513">
    <property type="entry name" value="ZINC TRANSPORTER"/>
    <property type="match status" value="1"/>
</dbReference>
<evidence type="ECO:0000256" key="1">
    <source>
        <dbReference type="SAM" id="Phobius"/>
    </source>
</evidence>